<dbReference type="PANTHER" id="PTHR30160:SF1">
    <property type="entry name" value="LIPOPOLYSACCHARIDE 1,2-N-ACETYLGLUCOSAMINETRANSFERASE-RELATED"/>
    <property type="match status" value="1"/>
</dbReference>
<name>A0A2V3ZT71_9BACT</name>
<dbReference type="AlphaFoldDB" id="A0A2V3ZT71"/>
<dbReference type="InterPro" id="IPR051199">
    <property type="entry name" value="LPS_LOS_Heptosyltrfase"/>
</dbReference>
<dbReference type="RefSeq" id="WP_110362482.1">
    <property type="nucleotide sequence ID" value="NZ_QFLI01000010.1"/>
</dbReference>
<proteinExistence type="predicted"/>
<evidence type="ECO:0000313" key="3">
    <source>
        <dbReference type="EMBL" id="PXX97055.1"/>
    </source>
</evidence>
<dbReference type="Pfam" id="PF01075">
    <property type="entry name" value="Glyco_transf_9"/>
    <property type="match status" value="1"/>
</dbReference>
<reference evidence="3 4" key="1">
    <citation type="submission" date="2018-05" db="EMBL/GenBank/DDBJ databases">
        <title>Marinifilum breve JC075T sp. nov., a marine bacterium isolated from Yongle Blue Hole in the South China Sea.</title>
        <authorList>
            <person name="Fu T."/>
        </authorList>
    </citation>
    <scope>NUCLEOTIDE SEQUENCE [LARGE SCALE GENOMIC DNA]</scope>
    <source>
        <strain evidence="3 4">JC075</strain>
    </source>
</reference>
<dbReference type="Gene3D" id="3.40.50.2000">
    <property type="entry name" value="Glycogen Phosphorylase B"/>
    <property type="match status" value="2"/>
</dbReference>
<dbReference type="SUPFAM" id="SSF53756">
    <property type="entry name" value="UDP-Glycosyltransferase/glycogen phosphorylase"/>
    <property type="match status" value="1"/>
</dbReference>
<protein>
    <submittedName>
        <fullName evidence="3">Glycosyltransferase family 9 protein</fullName>
    </submittedName>
</protein>
<accession>A0A2V3ZT71</accession>
<keyword evidence="1" id="KW-0328">Glycosyltransferase</keyword>
<dbReference type="GO" id="GO:0008713">
    <property type="term" value="F:ADP-heptose-lipopolysaccharide heptosyltransferase activity"/>
    <property type="evidence" value="ECO:0007669"/>
    <property type="project" value="TreeGrafter"/>
</dbReference>
<dbReference type="OrthoDB" id="9768048at2"/>
<sequence length="345" mass="40073">MPKKFLIIRFSSIGDIIQCMTAVDGILNHYPDAEIHWIARKDMSSFLAMDQRIHKVWGFDRQNGFEGILKQAKLLKQEKFDYIYDAHSNIRSLILKSVLVPIWKRYLGIGPKFTMRSKERFKRILLFKFGIDCFPMPFKGMLSFRKPLEKWGIKDYSKFNEDWFFPTELKEKMEQQVFKNLKGDKRKLVTLVPSAAWQMKRWPVSHWQKLVDLLPDYHFMILAGPDDMFCKEIVEVAPERVLNLSGKTNLLESCYLVQKSNLVVSGDTGFLHAADKFKIPALSLMGPTAFGFTTGDHIKTLEVDMKCRPCTKDGSGKCKMNIYQQCMVDITPKWLADEVKMLMES</sequence>
<evidence type="ECO:0000256" key="2">
    <source>
        <dbReference type="ARBA" id="ARBA00022679"/>
    </source>
</evidence>
<dbReference type="PANTHER" id="PTHR30160">
    <property type="entry name" value="TETRAACYLDISACCHARIDE 4'-KINASE-RELATED"/>
    <property type="match status" value="1"/>
</dbReference>
<gene>
    <name evidence="3" type="ORF">DF185_18700</name>
</gene>
<keyword evidence="2 3" id="KW-0808">Transferase</keyword>
<keyword evidence="4" id="KW-1185">Reference proteome</keyword>
<dbReference type="GO" id="GO:0009244">
    <property type="term" value="P:lipopolysaccharide core region biosynthetic process"/>
    <property type="evidence" value="ECO:0007669"/>
    <property type="project" value="TreeGrafter"/>
</dbReference>
<organism evidence="3 4">
    <name type="scientific">Marinifilum breve</name>
    <dbReference type="NCBI Taxonomy" id="2184082"/>
    <lineage>
        <taxon>Bacteria</taxon>
        <taxon>Pseudomonadati</taxon>
        <taxon>Bacteroidota</taxon>
        <taxon>Bacteroidia</taxon>
        <taxon>Marinilabiliales</taxon>
        <taxon>Marinifilaceae</taxon>
    </lineage>
</organism>
<dbReference type="Proteomes" id="UP000248079">
    <property type="component" value="Unassembled WGS sequence"/>
</dbReference>
<dbReference type="GO" id="GO:0005829">
    <property type="term" value="C:cytosol"/>
    <property type="evidence" value="ECO:0007669"/>
    <property type="project" value="TreeGrafter"/>
</dbReference>
<comment type="caution">
    <text evidence="3">The sequence shown here is derived from an EMBL/GenBank/DDBJ whole genome shotgun (WGS) entry which is preliminary data.</text>
</comment>
<dbReference type="InterPro" id="IPR002201">
    <property type="entry name" value="Glyco_trans_9"/>
</dbReference>
<evidence type="ECO:0000313" key="4">
    <source>
        <dbReference type="Proteomes" id="UP000248079"/>
    </source>
</evidence>
<dbReference type="CDD" id="cd03789">
    <property type="entry name" value="GT9_LPS_heptosyltransferase"/>
    <property type="match status" value="1"/>
</dbReference>
<evidence type="ECO:0000256" key="1">
    <source>
        <dbReference type="ARBA" id="ARBA00022676"/>
    </source>
</evidence>
<dbReference type="EMBL" id="QFLI01000010">
    <property type="protein sequence ID" value="PXX97055.1"/>
    <property type="molecule type" value="Genomic_DNA"/>
</dbReference>